<comment type="caution">
    <text evidence="2">The sequence shown here is derived from an EMBL/GenBank/DDBJ whole genome shotgun (WGS) entry which is preliminary data.</text>
</comment>
<evidence type="ECO:0000313" key="2">
    <source>
        <dbReference type="EMBL" id="MDO7843013.1"/>
    </source>
</evidence>
<keyword evidence="1" id="KW-0472">Membrane</keyword>
<proteinExistence type="predicted"/>
<evidence type="ECO:0000313" key="3">
    <source>
        <dbReference type="Proteomes" id="UP001176468"/>
    </source>
</evidence>
<keyword evidence="1" id="KW-1133">Transmembrane helix</keyword>
<protein>
    <submittedName>
        <fullName evidence="2">Pilus assembly protein</fullName>
    </submittedName>
</protein>
<evidence type="ECO:0000256" key="1">
    <source>
        <dbReference type="SAM" id="Phobius"/>
    </source>
</evidence>
<keyword evidence="3" id="KW-1185">Reference proteome</keyword>
<dbReference type="Proteomes" id="UP001176468">
    <property type="component" value="Unassembled WGS sequence"/>
</dbReference>
<reference evidence="2" key="1">
    <citation type="submission" date="2023-07" db="EMBL/GenBank/DDBJ databases">
        <authorList>
            <person name="Kim M.K."/>
        </authorList>
    </citation>
    <scope>NUCLEOTIDE SEQUENCE</scope>
    <source>
        <strain evidence="2">CA1-15</strain>
    </source>
</reference>
<dbReference type="EMBL" id="JAUQSZ010000007">
    <property type="protein sequence ID" value="MDO7843013.1"/>
    <property type="molecule type" value="Genomic_DNA"/>
</dbReference>
<accession>A0ABT8ZZK3</accession>
<name>A0ABT8ZZK3_9SPHN</name>
<keyword evidence="1" id="KW-0812">Transmembrane</keyword>
<organism evidence="2 3">
    <name type="scientific">Sphingomonas immobilis</name>
    <dbReference type="NCBI Taxonomy" id="3063997"/>
    <lineage>
        <taxon>Bacteria</taxon>
        <taxon>Pseudomonadati</taxon>
        <taxon>Pseudomonadota</taxon>
        <taxon>Alphaproteobacteria</taxon>
        <taxon>Sphingomonadales</taxon>
        <taxon>Sphingomonadaceae</taxon>
        <taxon>Sphingomonas</taxon>
    </lineage>
</organism>
<sequence length="260" mass="27742">MKRFSPRLRRLARDNSGVAMLEFAFAMPLVLMIGLYGIETSNMALINLKISQIALGLADNASRVGAIDSSQIEQLREIDMNDVLDAVRTQGKSINLTTYGRVTVSSLEADSSGVQRIHWQRCLGKMAGSNYDSTYGVATNALTSNAGTYDPNAGVNTASSGDNSALRPGPLAVGPAGGPVLVGMGDSAAEAVTAPASGGVIFVEINYKYQPVVGNWLFGQSRIHYIASFIVRDNRDFSQIYNPSPAITTANKLTCDKWTA</sequence>
<feature type="transmembrane region" description="Helical" evidence="1">
    <location>
        <begin position="20"/>
        <end position="38"/>
    </location>
</feature>
<gene>
    <name evidence="2" type="ORF">Q5H94_11815</name>
</gene>
<dbReference type="RefSeq" id="WP_304561469.1">
    <property type="nucleotide sequence ID" value="NZ_JAUQSZ010000007.1"/>
</dbReference>